<reference evidence="2" key="1">
    <citation type="submission" date="2021-06" db="EMBL/GenBank/DDBJ databases">
        <title>Comparative genomics, transcriptomics and evolutionary studies reveal genomic signatures of adaptation to plant cell wall in hemibiotrophic fungi.</title>
        <authorList>
            <consortium name="DOE Joint Genome Institute"/>
            <person name="Baroncelli R."/>
            <person name="Diaz J.F."/>
            <person name="Benocci T."/>
            <person name="Peng M."/>
            <person name="Battaglia E."/>
            <person name="Haridas S."/>
            <person name="Andreopoulos W."/>
            <person name="Labutti K."/>
            <person name="Pangilinan J."/>
            <person name="Floch G.L."/>
            <person name="Makela M.R."/>
            <person name="Henrissat B."/>
            <person name="Grigoriev I.V."/>
            <person name="Crouch J.A."/>
            <person name="De Vries R.P."/>
            <person name="Sukno S.A."/>
            <person name="Thon M.R."/>
        </authorList>
    </citation>
    <scope>NUCLEOTIDE SEQUENCE</scope>
    <source>
        <strain evidence="2">MAFF235873</strain>
    </source>
</reference>
<keyword evidence="1" id="KW-0472">Membrane</keyword>
<evidence type="ECO:0000313" key="2">
    <source>
        <dbReference type="EMBL" id="KAK2034630.1"/>
    </source>
</evidence>
<dbReference type="AlphaFoldDB" id="A0AAD9HT09"/>
<dbReference type="Proteomes" id="UP001232148">
    <property type="component" value="Unassembled WGS sequence"/>
</dbReference>
<keyword evidence="1" id="KW-0812">Transmembrane</keyword>
<evidence type="ECO:0000256" key="1">
    <source>
        <dbReference type="SAM" id="Phobius"/>
    </source>
</evidence>
<gene>
    <name evidence="2" type="ORF">LX32DRAFT_371570</name>
</gene>
<name>A0AAD9HT09_9PEZI</name>
<comment type="caution">
    <text evidence="2">The sequence shown here is derived from an EMBL/GenBank/DDBJ whole genome shotgun (WGS) entry which is preliminary data.</text>
</comment>
<keyword evidence="1" id="KW-1133">Transmembrane helix</keyword>
<keyword evidence="3" id="KW-1185">Reference proteome</keyword>
<accession>A0AAD9HT09</accession>
<proteinExistence type="predicted"/>
<organism evidence="2 3">
    <name type="scientific">Colletotrichum zoysiae</name>
    <dbReference type="NCBI Taxonomy" id="1216348"/>
    <lineage>
        <taxon>Eukaryota</taxon>
        <taxon>Fungi</taxon>
        <taxon>Dikarya</taxon>
        <taxon>Ascomycota</taxon>
        <taxon>Pezizomycotina</taxon>
        <taxon>Sordariomycetes</taxon>
        <taxon>Hypocreomycetidae</taxon>
        <taxon>Glomerellales</taxon>
        <taxon>Glomerellaceae</taxon>
        <taxon>Colletotrichum</taxon>
        <taxon>Colletotrichum graminicola species complex</taxon>
    </lineage>
</organism>
<evidence type="ECO:0000313" key="3">
    <source>
        <dbReference type="Proteomes" id="UP001232148"/>
    </source>
</evidence>
<sequence length="106" mass="11773">MSGRETQRPWTPISSSPLSPLSLFPLPPFFPLSRAIQVLLLSPMILGGQPRLRRLCKQATGKRPIGSTAMVVQLIFSALVFTLFMSSVLFAFWGLGVLESTGWLYY</sequence>
<protein>
    <submittedName>
        <fullName evidence="2">Uncharacterized protein</fullName>
    </submittedName>
</protein>
<feature type="transmembrane region" description="Helical" evidence="1">
    <location>
        <begin position="69"/>
        <end position="95"/>
    </location>
</feature>
<dbReference type="EMBL" id="MU842813">
    <property type="protein sequence ID" value="KAK2034630.1"/>
    <property type="molecule type" value="Genomic_DNA"/>
</dbReference>